<keyword evidence="10" id="KW-0408">Iron</keyword>
<evidence type="ECO:0000256" key="4">
    <source>
        <dbReference type="ARBA" id="ARBA00022475"/>
    </source>
</evidence>
<comment type="similarity">
    <text evidence="12">Belongs to the cytochrome b561 family.</text>
</comment>
<keyword evidence="5" id="KW-0349">Heme</keyword>
<evidence type="ECO:0000256" key="8">
    <source>
        <dbReference type="ARBA" id="ARBA00022982"/>
    </source>
</evidence>
<dbReference type="PANTHER" id="PTHR30529">
    <property type="entry name" value="CYTOCHROME B561"/>
    <property type="match status" value="1"/>
</dbReference>
<dbReference type="InterPro" id="IPR052168">
    <property type="entry name" value="Cytochrome_b561_oxidase"/>
</dbReference>
<dbReference type="Proteomes" id="UP001203338">
    <property type="component" value="Unassembled WGS sequence"/>
</dbReference>
<keyword evidence="7" id="KW-0479">Metal-binding</keyword>
<dbReference type="Gene3D" id="1.20.950.20">
    <property type="entry name" value="Transmembrane di-heme cytochromes, Chain C"/>
    <property type="match status" value="2"/>
</dbReference>
<feature type="transmembrane region" description="Helical" evidence="13">
    <location>
        <begin position="53"/>
        <end position="70"/>
    </location>
</feature>
<comment type="cofactor">
    <cofactor evidence="1">
        <name>heme b</name>
        <dbReference type="ChEBI" id="CHEBI:60344"/>
    </cofactor>
</comment>
<dbReference type="EMBL" id="JAMFLX010000002">
    <property type="protein sequence ID" value="MCL6268770.1"/>
    <property type="molecule type" value="Genomic_DNA"/>
</dbReference>
<name>A0ABT0PBL3_9GAMM</name>
<evidence type="ECO:0000256" key="13">
    <source>
        <dbReference type="SAM" id="Phobius"/>
    </source>
</evidence>
<keyword evidence="6 13" id="KW-0812">Transmembrane</keyword>
<accession>A0ABT0PBL3</accession>
<keyword evidence="11 13" id="KW-0472">Membrane</keyword>
<feature type="transmembrane region" description="Helical" evidence="13">
    <location>
        <begin position="141"/>
        <end position="161"/>
    </location>
</feature>
<dbReference type="RefSeq" id="WP_249697601.1">
    <property type="nucleotide sequence ID" value="NZ_JAMFLX010000002.1"/>
</dbReference>
<keyword evidence="8" id="KW-0249">Electron transport</keyword>
<evidence type="ECO:0000256" key="11">
    <source>
        <dbReference type="ARBA" id="ARBA00023136"/>
    </source>
</evidence>
<evidence type="ECO:0000256" key="5">
    <source>
        <dbReference type="ARBA" id="ARBA00022617"/>
    </source>
</evidence>
<dbReference type="InterPro" id="IPR016174">
    <property type="entry name" value="Di-haem_cyt_TM"/>
</dbReference>
<evidence type="ECO:0000256" key="10">
    <source>
        <dbReference type="ARBA" id="ARBA00023004"/>
    </source>
</evidence>
<sequence>MKPDQEKYPALLRLIHWIMAVCIIGMIASGWYMAGLDSDAPGKYDLYPWHKSFGVLLLGLIVIRIISRLLSALPTMQESIPLHERRLAKLAHISLYIFMVMVPLSGFIMSDAGGHDILFFSILLPDLLETDKALSGLAHDIHYYAGYILLAVVVLHVLGALKHRFMDKPENDVLNKML</sequence>
<keyword evidence="16" id="KW-1185">Reference proteome</keyword>
<evidence type="ECO:0000256" key="1">
    <source>
        <dbReference type="ARBA" id="ARBA00001970"/>
    </source>
</evidence>
<evidence type="ECO:0000313" key="16">
    <source>
        <dbReference type="Proteomes" id="UP001203338"/>
    </source>
</evidence>
<proteinExistence type="inferred from homology"/>
<evidence type="ECO:0000256" key="7">
    <source>
        <dbReference type="ARBA" id="ARBA00022723"/>
    </source>
</evidence>
<evidence type="ECO:0000259" key="14">
    <source>
        <dbReference type="Pfam" id="PF01292"/>
    </source>
</evidence>
<gene>
    <name evidence="15" type="ORF">M3P05_02245</name>
</gene>
<comment type="caution">
    <text evidence="15">The sequence shown here is derived from an EMBL/GenBank/DDBJ whole genome shotgun (WGS) entry which is preliminary data.</text>
</comment>
<evidence type="ECO:0000256" key="3">
    <source>
        <dbReference type="ARBA" id="ARBA00022448"/>
    </source>
</evidence>
<evidence type="ECO:0000313" key="15">
    <source>
        <dbReference type="EMBL" id="MCL6268770.1"/>
    </source>
</evidence>
<keyword evidence="3" id="KW-0813">Transport</keyword>
<keyword evidence="9 13" id="KW-1133">Transmembrane helix</keyword>
<dbReference type="InterPro" id="IPR011577">
    <property type="entry name" value="Cyt_b561_bac/Ni-Hgenase"/>
</dbReference>
<reference evidence="15 16" key="1">
    <citation type="submission" date="2022-05" db="EMBL/GenBank/DDBJ databases">
        <authorList>
            <person name="Park J.-S."/>
        </authorList>
    </citation>
    <scope>NUCLEOTIDE SEQUENCE [LARGE SCALE GENOMIC DNA]</scope>
    <source>
        <strain evidence="15 16">2012CJ34-2</strain>
    </source>
</reference>
<evidence type="ECO:0000256" key="6">
    <source>
        <dbReference type="ARBA" id="ARBA00022692"/>
    </source>
</evidence>
<feature type="transmembrane region" description="Helical" evidence="13">
    <location>
        <begin position="12"/>
        <end position="33"/>
    </location>
</feature>
<feature type="domain" description="Cytochrome b561 bacterial/Ni-hydrogenase" evidence="14">
    <location>
        <begin position="8"/>
        <end position="169"/>
    </location>
</feature>
<feature type="transmembrane region" description="Helical" evidence="13">
    <location>
        <begin position="90"/>
        <end position="109"/>
    </location>
</feature>
<organism evidence="15 16">
    <name type="scientific">Parendozoicomonas callyspongiae</name>
    <dbReference type="NCBI Taxonomy" id="2942213"/>
    <lineage>
        <taxon>Bacteria</taxon>
        <taxon>Pseudomonadati</taxon>
        <taxon>Pseudomonadota</taxon>
        <taxon>Gammaproteobacteria</taxon>
        <taxon>Oceanospirillales</taxon>
        <taxon>Endozoicomonadaceae</taxon>
        <taxon>Parendozoicomonas</taxon>
    </lineage>
</organism>
<evidence type="ECO:0000256" key="12">
    <source>
        <dbReference type="ARBA" id="ARBA00037975"/>
    </source>
</evidence>
<comment type="subcellular location">
    <subcellularLocation>
        <location evidence="2">Cell membrane</location>
        <topology evidence="2">Multi-pass membrane protein</topology>
    </subcellularLocation>
</comment>
<keyword evidence="4" id="KW-1003">Cell membrane</keyword>
<dbReference type="SUPFAM" id="SSF81342">
    <property type="entry name" value="Transmembrane di-heme cytochromes"/>
    <property type="match status" value="1"/>
</dbReference>
<dbReference type="Pfam" id="PF01292">
    <property type="entry name" value="Ni_hydr_CYTB"/>
    <property type="match status" value="1"/>
</dbReference>
<protein>
    <submittedName>
        <fullName evidence="15">Cytochrome b</fullName>
    </submittedName>
</protein>
<evidence type="ECO:0000256" key="2">
    <source>
        <dbReference type="ARBA" id="ARBA00004651"/>
    </source>
</evidence>
<dbReference type="PANTHER" id="PTHR30529:SF1">
    <property type="entry name" value="CYTOCHROME B561 HOMOLOG 2"/>
    <property type="match status" value="1"/>
</dbReference>
<evidence type="ECO:0000256" key="9">
    <source>
        <dbReference type="ARBA" id="ARBA00022989"/>
    </source>
</evidence>